<dbReference type="RefSeq" id="WP_275248322.1">
    <property type="nucleotide sequence ID" value="NZ_BAABDX010000001.1"/>
</dbReference>
<evidence type="ECO:0000256" key="5">
    <source>
        <dbReference type="ARBA" id="ARBA00022729"/>
    </source>
</evidence>
<evidence type="ECO:0000256" key="9">
    <source>
        <dbReference type="ARBA" id="ARBA00023237"/>
    </source>
</evidence>
<comment type="similarity">
    <text evidence="10 11">Belongs to the TonB-dependent receptor family.</text>
</comment>
<proteinExistence type="inferred from homology"/>
<dbReference type="Pfam" id="PF00593">
    <property type="entry name" value="TonB_dep_Rec_b-barrel"/>
    <property type="match status" value="1"/>
</dbReference>
<keyword evidence="9 10" id="KW-0998">Cell outer membrane</keyword>
<evidence type="ECO:0000256" key="11">
    <source>
        <dbReference type="RuleBase" id="RU003357"/>
    </source>
</evidence>
<sequence>MLASAAFISPAEAQQTQQAEPPLPAIQVSPAPKKPNQRLPKRNKRVDAKPRVHQAPAIVAVPVPNPAEPLVTSPTTIPTPVSQVGSSVTVITGQEIQETQRRTVPDLLQTVPGLNVVQTGGPGGQTSVFMRGANANGTKVFIDGIDVSDPSNPNRAFDFGSLTAFDIDRLEVLRGPQSGLYGADAMGGVISITTKAGKGPPQWSTLLEGGSFGTFNQSTSVSGSTKDTSYAFSGSHVRVESTPVTPLSTLPPGQKRNNDFYDNLTFHGKVIHDFSEMFSLTAVARYTDAQTRFTESDLYPAPNPIQSRGKSQQFSGLLDGVFRLLDGRFNNHFGVTYTDTDRSSSDPFAAIAFGANPLSTFHGDRTKVYWKSDFALAPGQTLVAGVENETEKGYLNYATYGYPAVNGTIQNLGSYAELQSNFLDRFFLVSNVRHDQNDHFGGHDTFRIAPAIVFPETGTKLKASYGTGFHAPSIDQIYGPFTLPNVNLKPEESKGYDFGFEQALFNKRVQFGATWYHNSFNNLIIGVPVTPGNPYVTVNENVALATTHGLEAFASVAVTERLTLRGDYTHTIATDDIKHTALERRPEHKWSAQARWAATDALTLTATALWISSWIDVGQRAPGYQLLNLAANYKVDQNWSVFGRIDNVLDRHYQNPLGFDKTGIGVYGGVRFVTN</sequence>
<evidence type="ECO:0000256" key="7">
    <source>
        <dbReference type="ARBA" id="ARBA00023077"/>
    </source>
</evidence>
<evidence type="ECO:0000256" key="6">
    <source>
        <dbReference type="ARBA" id="ARBA00023065"/>
    </source>
</evidence>
<organism evidence="15 16">
    <name type="scientific">Afipia carboxydohydrogena</name>
    <name type="common">Pseudomonas carboxydohydrogena</name>
    <dbReference type="NCBI Taxonomy" id="290"/>
    <lineage>
        <taxon>Bacteria</taxon>
        <taxon>Pseudomonadati</taxon>
        <taxon>Pseudomonadota</taxon>
        <taxon>Alphaproteobacteria</taxon>
        <taxon>Hyphomicrobiales</taxon>
        <taxon>Nitrobacteraceae</taxon>
        <taxon>Afipia</taxon>
    </lineage>
</organism>
<keyword evidence="6" id="KW-0406">Ion transport</keyword>
<evidence type="ECO:0000259" key="14">
    <source>
        <dbReference type="Pfam" id="PF07715"/>
    </source>
</evidence>
<comment type="subcellular location">
    <subcellularLocation>
        <location evidence="1 10">Cell outer membrane</location>
        <topology evidence="1 10">Multi-pass membrane protein</topology>
    </subcellularLocation>
</comment>
<keyword evidence="5" id="KW-0732">Signal</keyword>
<protein>
    <submittedName>
        <fullName evidence="15">TonB-dependent receptor</fullName>
    </submittedName>
</protein>
<dbReference type="InterPro" id="IPR000531">
    <property type="entry name" value="Beta-barrel_TonB"/>
</dbReference>
<keyword evidence="8 10" id="KW-0472">Membrane</keyword>
<feature type="domain" description="TonB-dependent receptor plug" evidence="14">
    <location>
        <begin position="81"/>
        <end position="189"/>
    </location>
</feature>
<name>A0ABY8BS08_AFICR</name>
<dbReference type="PROSITE" id="PS52016">
    <property type="entry name" value="TONB_DEPENDENT_REC_3"/>
    <property type="match status" value="1"/>
</dbReference>
<dbReference type="PANTHER" id="PTHR30069:SF53">
    <property type="entry name" value="COLICIN I RECEPTOR-RELATED"/>
    <property type="match status" value="1"/>
</dbReference>
<feature type="compositionally biased region" description="Low complexity" evidence="12">
    <location>
        <begin position="10"/>
        <end position="20"/>
    </location>
</feature>
<evidence type="ECO:0000256" key="3">
    <source>
        <dbReference type="ARBA" id="ARBA00022452"/>
    </source>
</evidence>
<keyword evidence="3 10" id="KW-1134">Transmembrane beta strand</keyword>
<evidence type="ECO:0000313" key="16">
    <source>
        <dbReference type="Proteomes" id="UP001213907"/>
    </source>
</evidence>
<dbReference type="InterPro" id="IPR039426">
    <property type="entry name" value="TonB-dep_rcpt-like"/>
</dbReference>
<dbReference type="InterPro" id="IPR012910">
    <property type="entry name" value="Plug_dom"/>
</dbReference>
<dbReference type="InterPro" id="IPR037066">
    <property type="entry name" value="Plug_dom_sf"/>
</dbReference>
<dbReference type="InterPro" id="IPR036942">
    <property type="entry name" value="Beta-barrel_TonB_sf"/>
</dbReference>
<reference evidence="15 16" key="1">
    <citation type="submission" date="2022-11" db="EMBL/GenBank/DDBJ databases">
        <authorList>
            <person name="Siebert D."/>
            <person name="Busche T."/>
            <person name="Saydam E."/>
            <person name="Kalinowski J."/>
            <person name="Ruckert C."/>
            <person name="Blombach B."/>
        </authorList>
    </citation>
    <scope>NUCLEOTIDE SEQUENCE [LARGE SCALE GENOMIC DNA]</scope>
    <source>
        <strain evidence="15 16">DSM 1083</strain>
    </source>
</reference>
<dbReference type="Gene3D" id="2.40.170.20">
    <property type="entry name" value="TonB-dependent receptor, beta-barrel domain"/>
    <property type="match status" value="1"/>
</dbReference>
<dbReference type="Pfam" id="PF07715">
    <property type="entry name" value="Plug"/>
    <property type="match status" value="1"/>
</dbReference>
<evidence type="ECO:0000256" key="1">
    <source>
        <dbReference type="ARBA" id="ARBA00004571"/>
    </source>
</evidence>
<feature type="region of interest" description="Disordered" evidence="12">
    <location>
        <begin position="1"/>
        <end position="50"/>
    </location>
</feature>
<dbReference type="SUPFAM" id="SSF56935">
    <property type="entry name" value="Porins"/>
    <property type="match status" value="1"/>
</dbReference>
<accession>A0ABY8BS08</accession>
<dbReference type="CDD" id="cd01347">
    <property type="entry name" value="ligand_gated_channel"/>
    <property type="match status" value="1"/>
</dbReference>
<dbReference type="PANTHER" id="PTHR30069">
    <property type="entry name" value="TONB-DEPENDENT OUTER MEMBRANE RECEPTOR"/>
    <property type="match status" value="1"/>
</dbReference>
<feature type="domain" description="TonB-dependent receptor-like beta-barrel" evidence="13">
    <location>
        <begin position="221"/>
        <end position="648"/>
    </location>
</feature>
<keyword evidence="2 10" id="KW-0813">Transport</keyword>
<evidence type="ECO:0000313" key="15">
    <source>
        <dbReference type="EMBL" id="WEF52792.1"/>
    </source>
</evidence>
<dbReference type="Gene3D" id="2.170.130.10">
    <property type="entry name" value="TonB-dependent receptor, plug domain"/>
    <property type="match status" value="1"/>
</dbReference>
<dbReference type="EMBL" id="CP113162">
    <property type="protein sequence ID" value="WEF52792.1"/>
    <property type="molecule type" value="Genomic_DNA"/>
</dbReference>
<keyword evidence="7 11" id="KW-0798">TonB box</keyword>
<dbReference type="Proteomes" id="UP001213907">
    <property type="component" value="Chromosome"/>
</dbReference>
<keyword evidence="16" id="KW-1185">Reference proteome</keyword>
<evidence type="ECO:0000256" key="12">
    <source>
        <dbReference type="SAM" id="MobiDB-lite"/>
    </source>
</evidence>
<keyword evidence="15" id="KW-0675">Receptor</keyword>
<gene>
    <name evidence="15" type="ORF">AFIC_001291</name>
</gene>
<feature type="compositionally biased region" description="Basic residues" evidence="12">
    <location>
        <begin position="35"/>
        <end position="44"/>
    </location>
</feature>
<evidence type="ECO:0000256" key="10">
    <source>
        <dbReference type="PROSITE-ProRule" id="PRU01360"/>
    </source>
</evidence>
<evidence type="ECO:0000259" key="13">
    <source>
        <dbReference type="Pfam" id="PF00593"/>
    </source>
</evidence>
<evidence type="ECO:0000256" key="8">
    <source>
        <dbReference type="ARBA" id="ARBA00023136"/>
    </source>
</evidence>
<keyword evidence="4 10" id="KW-0812">Transmembrane</keyword>
<evidence type="ECO:0000256" key="2">
    <source>
        <dbReference type="ARBA" id="ARBA00022448"/>
    </source>
</evidence>
<evidence type="ECO:0000256" key="4">
    <source>
        <dbReference type="ARBA" id="ARBA00022692"/>
    </source>
</evidence>